<keyword evidence="1" id="KW-0812">Transmembrane</keyword>
<name>A0ABX0SCR9_9ACTN</name>
<feature type="transmembrane region" description="Helical" evidence="1">
    <location>
        <begin position="20"/>
        <end position="42"/>
    </location>
</feature>
<keyword evidence="1" id="KW-1133">Transmembrane helix</keyword>
<accession>A0ABX0SCR9</accession>
<evidence type="ECO:0000313" key="2">
    <source>
        <dbReference type="EMBL" id="NIH56193.1"/>
    </source>
</evidence>
<keyword evidence="3" id="KW-1185">Reference proteome</keyword>
<keyword evidence="1" id="KW-0472">Membrane</keyword>
<evidence type="ECO:0000313" key="3">
    <source>
        <dbReference type="Proteomes" id="UP000749311"/>
    </source>
</evidence>
<dbReference type="EMBL" id="JAAMOZ010000001">
    <property type="protein sequence ID" value="NIH56193.1"/>
    <property type="molecule type" value="Genomic_DNA"/>
</dbReference>
<organism evidence="2 3">
    <name type="scientific">Brooklawnia cerclae</name>
    <dbReference type="NCBI Taxonomy" id="349934"/>
    <lineage>
        <taxon>Bacteria</taxon>
        <taxon>Bacillati</taxon>
        <taxon>Actinomycetota</taxon>
        <taxon>Actinomycetes</taxon>
        <taxon>Propionibacteriales</taxon>
        <taxon>Propionibacteriaceae</taxon>
        <taxon>Brooklawnia</taxon>
    </lineage>
</organism>
<sequence length="120" mass="14113">MSGGEGIYRWTYADGYELVRFLLIAIAIIFVVVLGFSIYLLLRNNHREKKVYPYRKTYDEEGLVKRKAILETMYAERFGDEDARHGTRYYVVAPEQNLDTGYVHDLFRRGQTDVGEEVHR</sequence>
<gene>
    <name evidence="2" type="ORF">FB473_000838</name>
</gene>
<proteinExistence type="predicted"/>
<reference evidence="2 3" key="1">
    <citation type="submission" date="2020-02" db="EMBL/GenBank/DDBJ databases">
        <title>Sequencing the genomes of 1000 actinobacteria strains.</title>
        <authorList>
            <person name="Klenk H.-P."/>
        </authorList>
    </citation>
    <scope>NUCLEOTIDE SEQUENCE [LARGE SCALE GENOMIC DNA]</scope>
    <source>
        <strain evidence="2 3">DSM 19609</strain>
    </source>
</reference>
<comment type="caution">
    <text evidence="2">The sequence shown here is derived from an EMBL/GenBank/DDBJ whole genome shotgun (WGS) entry which is preliminary data.</text>
</comment>
<dbReference type="RefSeq" id="WP_167165126.1">
    <property type="nucleotide sequence ID" value="NZ_BAAAOO010000002.1"/>
</dbReference>
<dbReference type="Proteomes" id="UP000749311">
    <property type="component" value="Unassembled WGS sequence"/>
</dbReference>
<protein>
    <submittedName>
        <fullName evidence="2">Uncharacterized protein</fullName>
    </submittedName>
</protein>
<evidence type="ECO:0000256" key="1">
    <source>
        <dbReference type="SAM" id="Phobius"/>
    </source>
</evidence>